<evidence type="ECO:0000313" key="2">
    <source>
        <dbReference type="Proteomes" id="UP000634136"/>
    </source>
</evidence>
<comment type="caution">
    <text evidence="1">The sequence shown here is derived from an EMBL/GenBank/DDBJ whole genome shotgun (WGS) entry which is preliminary data.</text>
</comment>
<dbReference type="EMBL" id="JAAIUW010000004">
    <property type="protein sequence ID" value="KAF7835559.1"/>
    <property type="molecule type" value="Genomic_DNA"/>
</dbReference>
<keyword evidence="2" id="KW-1185">Reference proteome</keyword>
<evidence type="ECO:0000313" key="1">
    <source>
        <dbReference type="EMBL" id="KAF7835559.1"/>
    </source>
</evidence>
<dbReference type="GO" id="GO:0031490">
    <property type="term" value="F:chromatin DNA binding"/>
    <property type="evidence" value="ECO:0007669"/>
    <property type="project" value="TreeGrafter"/>
</dbReference>
<dbReference type="OrthoDB" id="1259151at2759"/>
<dbReference type="PANTHER" id="PTHR31606:SF1">
    <property type="entry name" value="WW DOMAIN BINDING PROTEIN 2, ISOFORM E"/>
    <property type="match status" value="1"/>
</dbReference>
<dbReference type="Proteomes" id="UP000634136">
    <property type="component" value="Unassembled WGS sequence"/>
</dbReference>
<proteinExistence type="predicted"/>
<name>A0A835C9P0_9FABA</name>
<dbReference type="AlphaFoldDB" id="A0A835C9P0"/>
<protein>
    <submittedName>
        <fullName evidence="1">UPF0664 stress-induced protein C29B12.11c</fullName>
    </submittedName>
</protein>
<dbReference type="GO" id="GO:0005634">
    <property type="term" value="C:nucleus"/>
    <property type="evidence" value="ECO:0007669"/>
    <property type="project" value="TreeGrafter"/>
</dbReference>
<gene>
    <name evidence="1" type="ORF">G2W53_010418</name>
</gene>
<dbReference type="PANTHER" id="PTHR31606">
    <property type="entry name" value="WW DOMAIN BINDING PROTEIN 2, ISOFORM E"/>
    <property type="match status" value="1"/>
</dbReference>
<accession>A0A835C9P0</accession>
<dbReference type="InterPro" id="IPR044852">
    <property type="entry name" value="WBP2-like"/>
</dbReference>
<dbReference type="SUPFAM" id="SSF50729">
    <property type="entry name" value="PH domain-like"/>
    <property type="match status" value="1"/>
</dbReference>
<reference evidence="1" key="1">
    <citation type="submission" date="2020-09" db="EMBL/GenBank/DDBJ databases">
        <title>Genome-Enabled Discovery of Anthraquinone Biosynthesis in Senna tora.</title>
        <authorList>
            <person name="Kang S.-H."/>
            <person name="Pandey R.P."/>
            <person name="Lee C.-M."/>
            <person name="Sim J.-S."/>
            <person name="Jeong J.-T."/>
            <person name="Choi B.-S."/>
            <person name="Jung M."/>
            <person name="Ginzburg D."/>
            <person name="Zhao K."/>
            <person name="Won S.Y."/>
            <person name="Oh T.-J."/>
            <person name="Yu Y."/>
            <person name="Kim N.-H."/>
            <person name="Lee O.R."/>
            <person name="Lee T.-H."/>
            <person name="Bashyal P."/>
            <person name="Kim T.-S."/>
            <person name="Lee W.-H."/>
            <person name="Kawkins C."/>
            <person name="Kim C.-K."/>
            <person name="Kim J.S."/>
            <person name="Ahn B.O."/>
            <person name="Rhee S.Y."/>
            <person name="Sohng J.K."/>
        </authorList>
    </citation>
    <scope>NUCLEOTIDE SEQUENCE</scope>
    <source>
        <tissue evidence="1">Leaf</tissue>
    </source>
</reference>
<organism evidence="1 2">
    <name type="scientific">Senna tora</name>
    <dbReference type="NCBI Taxonomy" id="362788"/>
    <lineage>
        <taxon>Eukaryota</taxon>
        <taxon>Viridiplantae</taxon>
        <taxon>Streptophyta</taxon>
        <taxon>Embryophyta</taxon>
        <taxon>Tracheophyta</taxon>
        <taxon>Spermatophyta</taxon>
        <taxon>Magnoliopsida</taxon>
        <taxon>eudicotyledons</taxon>
        <taxon>Gunneridae</taxon>
        <taxon>Pentapetalae</taxon>
        <taxon>rosids</taxon>
        <taxon>fabids</taxon>
        <taxon>Fabales</taxon>
        <taxon>Fabaceae</taxon>
        <taxon>Caesalpinioideae</taxon>
        <taxon>Cassia clade</taxon>
        <taxon>Senna</taxon>
    </lineage>
</organism>
<dbReference type="GO" id="GO:0003713">
    <property type="term" value="F:transcription coactivator activity"/>
    <property type="evidence" value="ECO:0007669"/>
    <property type="project" value="InterPro"/>
</dbReference>
<sequence>MALNPQMFPNGMPVPFVSEMFVLARDGVEFDVDKIPGNQGGHIKTKGTIYLSNIRMIFVAKVPVGDFAAFDMPLPYPVPPLEWLPPSEPLGLTVGIVAVGACRRYRCRWLLTLEDDDDGVFRSRFTVGHRSLTAFSILLSVFAVLNLKGVVRSVGRRDDNGSDGLNRNDIRENLAPQNELKKTLKINLDPNGKSRVEWVLERRVPQPRSPLRLAFNKGPPESHQSPHCFVTQPKKRVNWALQDTTQKNGTKMINEPRAKELGQVKAQSPLEKVVNGSDGGQNESIRPLALTWVAKGVDKAQKVTEVTGSVFGAVSGEGNDYNLSPSCSGTKVEMTNHSFFDTEPLSSDTSDTKTVDDDSLISHFENEEGLLIEQLEKEYVEEQKQQKKEAEVPLDGFALLSGGVGEEAMYGKGMAKGVEQSTLNQKGILSRPPATICDSNRVRRVNSVASRSSSLGILTVGQNRCRNHAICNGNCELHCSEDSLNAVLRWARGYANRFKTTCAAREDKIQQYGLEKNLLIN</sequence>